<protein>
    <submittedName>
        <fullName evidence="1">Uncharacterized protein</fullName>
    </submittedName>
</protein>
<dbReference type="EMBL" id="SRYB01000032">
    <property type="protein sequence ID" value="TGY76979.1"/>
    <property type="molecule type" value="Genomic_DNA"/>
</dbReference>
<comment type="caution">
    <text evidence="1">The sequence shown here is derived from an EMBL/GenBank/DDBJ whole genome shotgun (WGS) entry which is preliminary data.</text>
</comment>
<evidence type="ECO:0000313" key="2">
    <source>
        <dbReference type="Proteomes" id="UP000306319"/>
    </source>
</evidence>
<proteinExistence type="predicted"/>
<reference evidence="1" key="1">
    <citation type="submission" date="2019-04" db="EMBL/GenBank/DDBJ databases">
        <title>Microbes associate with the intestines of laboratory mice.</title>
        <authorList>
            <person name="Navarre W."/>
            <person name="Wong E."/>
            <person name="Huang K."/>
            <person name="Tropini C."/>
            <person name="Ng K."/>
            <person name="Yu B."/>
        </authorList>
    </citation>
    <scope>NUCLEOTIDE SEQUENCE</scope>
    <source>
        <strain evidence="1">NM04_E33</strain>
    </source>
</reference>
<gene>
    <name evidence="1" type="ORF">E5331_16385</name>
</gene>
<keyword evidence="2" id="KW-1185">Reference proteome</keyword>
<dbReference type="Proteomes" id="UP000306319">
    <property type="component" value="Unassembled WGS sequence"/>
</dbReference>
<evidence type="ECO:0000313" key="1">
    <source>
        <dbReference type="EMBL" id="TGY76979.1"/>
    </source>
</evidence>
<organism evidence="1 2">
    <name type="scientific">Lepagella muris</name>
    <dbReference type="NCBI Taxonomy" id="3032870"/>
    <lineage>
        <taxon>Bacteria</taxon>
        <taxon>Pseudomonadati</taxon>
        <taxon>Bacteroidota</taxon>
        <taxon>Bacteroidia</taxon>
        <taxon>Bacteroidales</taxon>
        <taxon>Muribaculaceae</taxon>
        <taxon>Lepagella</taxon>
    </lineage>
</organism>
<name>A0AC61RBL0_9BACT</name>
<sequence length="248" mass="27787">MKYKVLIMTFARKIEIAVNNVPIGTVFSIPDLHFPPVSSANIKVKLNRMVRAGRLQKLVNGKYYRAMESVFGATLPSTEELVKDILYTDGKISGYLTGNSVWTSMQLTTQFSGTITVGVNARKASIRRAGQKIMFIVQHNKITSENIHLLQILDALKFIKKIPDTTVSASFSKLNNIIKHLSEKDLKAITKLSMKYPPRVRAALGAILDNGEHNDLTDTLYASLNQISEYKFGITTDIMLNTSKWHIK</sequence>
<accession>A0AC61RBL0</accession>